<proteinExistence type="predicted"/>
<name>A0A067P796_9AGAM</name>
<evidence type="ECO:0000313" key="2">
    <source>
        <dbReference type="Proteomes" id="UP000027265"/>
    </source>
</evidence>
<reference evidence="2" key="1">
    <citation type="journal article" date="2014" name="Proc. Natl. Acad. Sci. U.S.A.">
        <title>Extensive sampling of basidiomycete genomes demonstrates inadequacy of the white-rot/brown-rot paradigm for wood decay fungi.</title>
        <authorList>
            <person name="Riley R."/>
            <person name="Salamov A.A."/>
            <person name="Brown D.W."/>
            <person name="Nagy L.G."/>
            <person name="Floudas D."/>
            <person name="Held B.W."/>
            <person name="Levasseur A."/>
            <person name="Lombard V."/>
            <person name="Morin E."/>
            <person name="Otillar R."/>
            <person name="Lindquist E.A."/>
            <person name="Sun H."/>
            <person name="LaButti K.M."/>
            <person name="Schmutz J."/>
            <person name="Jabbour D."/>
            <person name="Luo H."/>
            <person name="Baker S.E."/>
            <person name="Pisabarro A.G."/>
            <person name="Walton J.D."/>
            <person name="Blanchette R.A."/>
            <person name="Henrissat B."/>
            <person name="Martin F."/>
            <person name="Cullen D."/>
            <person name="Hibbett D.S."/>
            <person name="Grigoriev I.V."/>
        </authorList>
    </citation>
    <scope>NUCLEOTIDE SEQUENCE [LARGE SCALE GENOMIC DNA]</scope>
    <source>
        <strain evidence="2">MUCL 33604</strain>
    </source>
</reference>
<dbReference type="OrthoDB" id="3893071at2759"/>
<dbReference type="AlphaFoldDB" id="A0A067P796"/>
<sequence>MAWDRRNDSRLIPSFEGELAAYLTLAFECDIKIILPALYYSACKAPLVDTLTALNSVHRATNKDIYTSFFLGRDRLRHAESQCSLSFLFCRFYCPGSQCDVEERMRSARSEALQRSTARGSGEGETYVDWCVARTNLIGAHHEFCPACCKFIEGTFEDGRKVVWRELPEFFGLPGWEALKKEALDDPSIVK</sequence>
<protein>
    <submittedName>
        <fullName evidence="1">Uncharacterized protein</fullName>
    </submittedName>
</protein>
<accession>A0A067P796</accession>
<keyword evidence="2" id="KW-1185">Reference proteome</keyword>
<dbReference type="HOGENOM" id="CLU_1421612_0_0_1"/>
<dbReference type="InParanoid" id="A0A067P796"/>
<dbReference type="Proteomes" id="UP000027265">
    <property type="component" value="Unassembled WGS sequence"/>
</dbReference>
<gene>
    <name evidence="1" type="ORF">JAAARDRAFT_212082</name>
</gene>
<dbReference type="EMBL" id="KL197776">
    <property type="protein sequence ID" value="KDQ49700.1"/>
    <property type="molecule type" value="Genomic_DNA"/>
</dbReference>
<organism evidence="1 2">
    <name type="scientific">Jaapia argillacea MUCL 33604</name>
    <dbReference type="NCBI Taxonomy" id="933084"/>
    <lineage>
        <taxon>Eukaryota</taxon>
        <taxon>Fungi</taxon>
        <taxon>Dikarya</taxon>
        <taxon>Basidiomycota</taxon>
        <taxon>Agaricomycotina</taxon>
        <taxon>Agaricomycetes</taxon>
        <taxon>Agaricomycetidae</taxon>
        <taxon>Jaapiales</taxon>
        <taxon>Jaapiaceae</taxon>
        <taxon>Jaapia</taxon>
    </lineage>
</organism>
<evidence type="ECO:0000313" key="1">
    <source>
        <dbReference type="EMBL" id="KDQ49700.1"/>
    </source>
</evidence>